<evidence type="ECO:0000313" key="2">
    <source>
        <dbReference type="Proteomes" id="UP000427281"/>
    </source>
</evidence>
<sequence length="286" mass="33045">MKTLYLVAESLPMKVGTICEGLDSQLHPFDLRHGVFPNLVAKPLMATLNWLLIQNLEIEVLTQQLPTLLEAESSCRFNVYNAKRTNDKFKFSPNFFRRLKDHNPESDLWLIYGVQTCFGVLGYLLGDLKGNRKYLRQDIRDTGKKFLVEVSKVKEKPEWFPKSIPRQLCAQLGLYHRLCTERDSDADIIVNCLGTAIKKYRKDYSIKRSMSVEYIVKFVRSIVPLMHNEAYQDRYDTGYNQAHFVSGTSIKTNKTPQRLYWNMMGEAIGTRLQGDFVSRSIKNNGT</sequence>
<dbReference type="AlphaFoldDB" id="A0A6I6AC31"/>
<evidence type="ECO:0000313" key="1">
    <source>
        <dbReference type="EMBL" id="QGQ23933.1"/>
    </source>
</evidence>
<dbReference type="Proteomes" id="UP000427281">
    <property type="component" value="Chromosome"/>
</dbReference>
<proteinExistence type="predicted"/>
<reference evidence="1 2" key="1">
    <citation type="submission" date="2019-09" db="EMBL/GenBank/DDBJ databases">
        <title>Gimesia benthica sp. nov., a novel bacterium isolated from deep-sea water of the Northwest Indian Ocean.</title>
        <authorList>
            <person name="Dai X."/>
        </authorList>
    </citation>
    <scope>NUCLEOTIDE SEQUENCE [LARGE SCALE GENOMIC DNA]</scope>
    <source>
        <strain evidence="1 2">E7</strain>
    </source>
</reference>
<name>A0A6I6AC31_9PLAN</name>
<dbReference type="KEGG" id="gim:F1728_15135"/>
<organism evidence="1 2">
    <name type="scientific">Gimesia benthica</name>
    <dbReference type="NCBI Taxonomy" id="2608982"/>
    <lineage>
        <taxon>Bacteria</taxon>
        <taxon>Pseudomonadati</taxon>
        <taxon>Planctomycetota</taxon>
        <taxon>Planctomycetia</taxon>
        <taxon>Planctomycetales</taxon>
        <taxon>Planctomycetaceae</taxon>
        <taxon>Gimesia</taxon>
    </lineage>
</organism>
<protein>
    <submittedName>
        <fullName evidence="1">Uncharacterized protein</fullName>
    </submittedName>
</protein>
<dbReference type="EMBL" id="CP043930">
    <property type="protein sequence ID" value="QGQ23933.1"/>
    <property type="molecule type" value="Genomic_DNA"/>
</dbReference>
<gene>
    <name evidence="1" type="ORF">F1728_15135</name>
</gene>
<accession>A0A6I6AC31</accession>
<dbReference type="RefSeq" id="WP_155364829.1">
    <property type="nucleotide sequence ID" value="NZ_CP043930.1"/>
</dbReference>
<keyword evidence="2" id="KW-1185">Reference proteome</keyword>